<dbReference type="AlphaFoldDB" id="A0A975G2M6"/>
<dbReference type="PIRSF" id="PIRSF036382">
    <property type="entry name" value="RR_antiterm"/>
    <property type="match status" value="1"/>
</dbReference>
<dbReference type="KEGG" id="caul:KCG34_05585"/>
<evidence type="ECO:0000313" key="4">
    <source>
        <dbReference type="EMBL" id="QUD89352.1"/>
    </source>
</evidence>
<evidence type="ECO:0000256" key="1">
    <source>
        <dbReference type="PROSITE-ProRule" id="PRU00169"/>
    </source>
</evidence>
<dbReference type="CDD" id="cd00156">
    <property type="entry name" value="REC"/>
    <property type="match status" value="1"/>
</dbReference>
<name>A0A975G2M6_9CAUL</name>
<evidence type="ECO:0000259" key="2">
    <source>
        <dbReference type="PROSITE" id="PS50110"/>
    </source>
</evidence>
<proteinExistence type="predicted"/>
<evidence type="ECO:0000313" key="5">
    <source>
        <dbReference type="Proteomes" id="UP000676409"/>
    </source>
</evidence>
<sequence>MRVLVIDPDPARAALVAEGLGDFKPLEVRTVASLAEVEKDLDRLAPDVIVIACDSPDRDTLESLREATEQNPRPVVMFADRSAPGLAQAAVEAGVAAYVVDGLQPGRVRSVLEVAMSRFQLMQQLRADLKKAKADLASRKVIEKAKGLLMKERGIEEEAAYAILRKLAMDTGRPIAAVAADLVAFAGVLKGGPA</sequence>
<gene>
    <name evidence="4" type="ORF">KCG34_05585</name>
</gene>
<accession>A0A975G2M6</accession>
<dbReference type="SUPFAM" id="SSF52172">
    <property type="entry name" value="CheY-like"/>
    <property type="match status" value="1"/>
</dbReference>
<dbReference type="InterPro" id="IPR011006">
    <property type="entry name" value="CheY-like_superfamily"/>
</dbReference>
<dbReference type="Pfam" id="PF03861">
    <property type="entry name" value="ANTAR"/>
    <property type="match status" value="1"/>
</dbReference>
<dbReference type="Proteomes" id="UP000676409">
    <property type="component" value="Chromosome"/>
</dbReference>
<dbReference type="Pfam" id="PF00072">
    <property type="entry name" value="Response_reg"/>
    <property type="match status" value="1"/>
</dbReference>
<dbReference type="Gene3D" id="1.10.10.10">
    <property type="entry name" value="Winged helix-like DNA-binding domain superfamily/Winged helix DNA-binding domain"/>
    <property type="match status" value="1"/>
</dbReference>
<dbReference type="PROSITE" id="PS50921">
    <property type="entry name" value="ANTAR"/>
    <property type="match status" value="1"/>
</dbReference>
<organism evidence="4 5">
    <name type="scientific">Phenylobacterium montanum</name>
    <dbReference type="NCBI Taxonomy" id="2823693"/>
    <lineage>
        <taxon>Bacteria</taxon>
        <taxon>Pseudomonadati</taxon>
        <taxon>Pseudomonadota</taxon>
        <taxon>Alphaproteobacteria</taxon>
        <taxon>Caulobacterales</taxon>
        <taxon>Caulobacteraceae</taxon>
        <taxon>Phenylobacterium</taxon>
    </lineage>
</organism>
<dbReference type="Gene3D" id="3.40.50.2300">
    <property type="match status" value="1"/>
</dbReference>
<dbReference type="EMBL" id="CP073078">
    <property type="protein sequence ID" value="QUD89352.1"/>
    <property type="molecule type" value="Genomic_DNA"/>
</dbReference>
<reference evidence="4" key="1">
    <citation type="submission" date="2021-04" db="EMBL/GenBank/DDBJ databases">
        <title>The complete genome sequence of Caulobacter sp. S6.</title>
        <authorList>
            <person name="Tang Y."/>
            <person name="Ouyang W."/>
            <person name="Liu Q."/>
            <person name="Huang B."/>
            <person name="Guo Z."/>
            <person name="Lei P."/>
        </authorList>
    </citation>
    <scope>NUCLEOTIDE SEQUENCE</scope>
    <source>
        <strain evidence="4">S6</strain>
    </source>
</reference>
<dbReference type="SMART" id="SM01012">
    <property type="entry name" value="ANTAR"/>
    <property type="match status" value="1"/>
</dbReference>
<dbReference type="InterPro" id="IPR036388">
    <property type="entry name" value="WH-like_DNA-bd_sf"/>
</dbReference>
<dbReference type="PROSITE" id="PS50110">
    <property type="entry name" value="RESPONSE_REGULATORY"/>
    <property type="match status" value="1"/>
</dbReference>
<dbReference type="InterPro" id="IPR008327">
    <property type="entry name" value="Sig_transdc_resp-reg_antiterm"/>
</dbReference>
<keyword evidence="5" id="KW-1185">Reference proteome</keyword>
<dbReference type="SMART" id="SM00448">
    <property type="entry name" value="REC"/>
    <property type="match status" value="1"/>
</dbReference>
<dbReference type="RefSeq" id="WP_211939404.1">
    <property type="nucleotide sequence ID" value="NZ_CP073078.1"/>
</dbReference>
<feature type="domain" description="Response regulatory" evidence="2">
    <location>
        <begin position="2"/>
        <end position="116"/>
    </location>
</feature>
<dbReference type="InterPro" id="IPR005561">
    <property type="entry name" value="ANTAR"/>
</dbReference>
<protein>
    <submittedName>
        <fullName evidence="4">ANTAR domain-containing protein</fullName>
    </submittedName>
</protein>
<dbReference type="GO" id="GO:0000160">
    <property type="term" value="P:phosphorelay signal transduction system"/>
    <property type="evidence" value="ECO:0007669"/>
    <property type="project" value="InterPro"/>
</dbReference>
<dbReference type="GO" id="GO:0003723">
    <property type="term" value="F:RNA binding"/>
    <property type="evidence" value="ECO:0007669"/>
    <property type="project" value="InterPro"/>
</dbReference>
<dbReference type="InterPro" id="IPR001789">
    <property type="entry name" value="Sig_transdc_resp-reg_receiver"/>
</dbReference>
<feature type="domain" description="ANTAR" evidence="3">
    <location>
        <begin position="122"/>
        <end position="183"/>
    </location>
</feature>
<evidence type="ECO:0000259" key="3">
    <source>
        <dbReference type="PROSITE" id="PS50921"/>
    </source>
</evidence>
<comment type="caution">
    <text evidence="1">Lacks conserved residue(s) required for the propagation of feature annotation.</text>
</comment>